<dbReference type="PRINTS" id="PR00111">
    <property type="entry name" value="ABHYDROLASE"/>
</dbReference>
<name>C7QDU7_CATAD</name>
<evidence type="ECO:0000313" key="3">
    <source>
        <dbReference type="Proteomes" id="UP000000851"/>
    </source>
</evidence>
<reference evidence="2 3" key="1">
    <citation type="journal article" date="2009" name="Stand. Genomic Sci.">
        <title>Complete genome sequence of Catenulispora acidiphila type strain (ID 139908).</title>
        <authorList>
            <person name="Copeland A."/>
            <person name="Lapidus A."/>
            <person name="Glavina Del Rio T."/>
            <person name="Nolan M."/>
            <person name="Lucas S."/>
            <person name="Chen F."/>
            <person name="Tice H."/>
            <person name="Cheng J.F."/>
            <person name="Bruce D."/>
            <person name="Goodwin L."/>
            <person name="Pitluck S."/>
            <person name="Mikhailova N."/>
            <person name="Pati A."/>
            <person name="Ivanova N."/>
            <person name="Mavromatis K."/>
            <person name="Chen A."/>
            <person name="Palaniappan K."/>
            <person name="Chain P."/>
            <person name="Land M."/>
            <person name="Hauser L."/>
            <person name="Chang Y.J."/>
            <person name="Jeffries C.D."/>
            <person name="Chertkov O."/>
            <person name="Brettin T."/>
            <person name="Detter J.C."/>
            <person name="Han C."/>
            <person name="Ali Z."/>
            <person name="Tindall B.J."/>
            <person name="Goker M."/>
            <person name="Bristow J."/>
            <person name="Eisen J.A."/>
            <person name="Markowitz V."/>
            <person name="Hugenholtz P."/>
            <person name="Kyrpides N.C."/>
            <person name="Klenk H.P."/>
        </authorList>
    </citation>
    <scope>NUCLEOTIDE SEQUENCE [LARGE SCALE GENOMIC DNA]</scope>
    <source>
        <strain evidence="3">DSM 44928 / JCM 14897 / NBRC 102108 / NRRL B-24433 / ID139908</strain>
    </source>
</reference>
<dbReference type="RefSeq" id="WP_015794450.1">
    <property type="nucleotide sequence ID" value="NC_013131.1"/>
</dbReference>
<feature type="domain" description="AB hydrolase-1" evidence="1">
    <location>
        <begin position="26"/>
        <end position="124"/>
    </location>
</feature>
<dbReference type="SUPFAM" id="SSF53474">
    <property type="entry name" value="alpha/beta-Hydrolases"/>
    <property type="match status" value="1"/>
</dbReference>
<gene>
    <name evidence="2" type="ordered locus">Caci_5863</name>
</gene>
<dbReference type="InterPro" id="IPR000073">
    <property type="entry name" value="AB_hydrolase_1"/>
</dbReference>
<dbReference type="PANTHER" id="PTHR43798:SF33">
    <property type="entry name" value="HYDROLASE, PUTATIVE (AFU_ORTHOLOGUE AFUA_2G14860)-RELATED"/>
    <property type="match status" value="1"/>
</dbReference>
<organism evidence="2 3">
    <name type="scientific">Catenulispora acidiphila (strain DSM 44928 / JCM 14897 / NBRC 102108 / NRRL B-24433 / ID139908)</name>
    <dbReference type="NCBI Taxonomy" id="479433"/>
    <lineage>
        <taxon>Bacteria</taxon>
        <taxon>Bacillati</taxon>
        <taxon>Actinomycetota</taxon>
        <taxon>Actinomycetes</taxon>
        <taxon>Catenulisporales</taxon>
        <taxon>Catenulisporaceae</taxon>
        <taxon>Catenulispora</taxon>
    </lineage>
</organism>
<proteinExistence type="predicted"/>
<dbReference type="KEGG" id="cai:Caci_5863"/>
<dbReference type="Gene3D" id="3.40.50.1820">
    <property type="entry name" value="alpha/beta hydrolase"/>
    <property type="match status" value="1"/>
</dbReference>
<evidence type="ECO:0000313" key="2">
    <source>
        <dbReference type="EMBL" id="ACU74721.1"/>
    </source>
</evidence>
<dbReference type="EMBL" id="CP001700">
    <property type="protein sequence ID" value="ACU74721.1"/>
    <property type="molecule type" value="Genomic_DNA"/>
</dbReference>
<keyword evidence="2" id="KW-0378">Hydrolase</keyword>
<evidence type="ECO:0000259" key="1">
    <source>
        <dbReference type="Pfam" id="PF00561"/>
    </source>
</evidence>
<dbReference type="AlphaFoldDB" id="C7QDU7"/>
<dbReference type="OrthoDB" id="495620at2"/>
<dbReference type="Proteomes" id="UP000000851">
    <property type="component" value="Chromosome"/>
</dbReference>
<sequence length="265" mass="29139">MSYADVNGLSMYYREHGDAPVTEDNPALVLLHGGLSGSDDFAALVPELSAHRRVITADLQGHSHTADVDRPIRVETIGDDVAALIKHLELGKADVMGYSFGGGAALRCAIQHPDAVRKLIVVSFPFRQDGFFEDVRAQQRQMSPESAAFMKQTPAWELYERTAPRPEDFPQLVGKMGEWLQQPFDYSEEIRGLQVPTQLIFADADMYSMQHICDFWALLGGGQRDAGWDGAARPGAHQLAVLPDTTHYAISSSPALAGTAERFLR</sequence>
<keyword evidence="3" id="KW-1185">Reference proteome</keyword>
<dbReference type="InParanoid" id="C7QDU7"/>
<dbReference type="HOGENOM" id="CLU_020336_50_5_11"/>
<dbReference type="Pfam" id="PF00561">
    <property type="entry name" value="Abhydrolase_1"/>
    <property type="match status" value="1"/>
</dbReference>
<dbReference type="PANTHER" id="PTHR43798">
    <property type="entry name" value="MONOACYLGLYCEROL LIPASE"/>
    <property type="match status" value="1"/>
</dbReference>
<dbReference type="InterPro" id="IPR029058">
    <property type="entry name" value="AB_hydrolase_fold"/>
</dbReference>
<dbReference type="InterPro" id="IPR050266">
    <property type="entry name" value="AB_hydrolase_sf"/>
</dbReference>
<dbReference type="STRING" id="479433.Caci_5863"/>
<dbReference type="GO" id="GO:0016020">
    <property type="term" value="C:membrane"/>
    <property type="evidence" value="ECO:0007669"/>
    <property type="project" value="TreeGrafter"/>
</dbReference>
<accession>C7QDU7</accession>
<dbReference type="eggNOG" id="COG0596">
    <property type="taxonomic scope" value="Bacteria"/>
</dbReference>
<protein>
    <submittedName>
        <fullName evidence="2">Alpha/beta hydrolase fold protein</fullName>
    </submittedName>
</protein>
<dbReference type="GO" id="GO:0016787">
    <property type="term" value="F:hydrolase activity"/>
    <property type="evidence" value="ECO:0007669"/>
    <property type="project" value="UniProtKB-KW"/>
</dbReference>